<keyword evidence="3 7" id="KW-0808">Transferase</keyword>
<dbReference type="AlphaFoldDB" id="A0A161ZR84"/>
<evidence type="ECO:0000313" key="7">
    <source>
        <dbReference type="EMBL" id="KZN95417.1"/>
    </source>
</evidence>
<dbReference type="PIRSF" id="PIRSF015855">
    <property type="entry name" value="TypeIII_Mtase_mKpnI"/>
    <property type="match status" value="1"/>
</dbReference>
<dbReference type="Proteomes" id="UP000076476">
    <property type="component" value="Unassembled WGS sequence"/>
</dbReference>
<dbReference type="Pfam" id="PF01555">
    <property type="entry name" value="N6_N4_Mtase"/>
    <property type="match status" value="1"/>
</dbReference>
<dbReference type="GO" id="GO:0008170">
    <property type="term" value="F:N-methyltransferase activity"/>
    <property type="evidence" value="ECO:0007669"/>
    <property type="project" value="InterPro"/>
</dbReference>
<evidence type="ECO:0000313" key="8">
    <source>
        <dbReference type="Proteomes" id="UP000076476"/>
    </source>
</evidence>
<dbReference type="SUPFAM" id="SSF53335">
    <property type="entry name" value="S-adenosyl-L-methionine-dependent methyltransferases"/>
    <property type="match status" value="1"/>
</dbReference>
<evidence type="ECO:0000256" key="5">
    <source>
        <dbReference type="ARBA" id="ARBA00022747"/>
    </source>
</evidence>
<proteinExistence type="inferred from homology"/>
<comment type="similarity">
    <text evidence="1">Belongs to the N(4)/N(6)-methyltransferase family.</text>
</comment>
<reference evidence="7 8" key="1">
    <citation type="submission" date="2016-04" db="EMBL/GenBank/DDBJ databases">
        <title>Draft genome sequence of Aeribacillus pallidus 8m3 from petroleum reservoir.</title>
        <authorList>
            <person name="Poltaraus A.B."/>
            <person name="Nazina T.N."/>
            <person name="Tourova T.P."/>
            <person name="Malakho S.M."/>
            <person name="Korshunova A.V."/>
            <person name="Sokolova D.S."/>
        </authorList>
    </citation>
    <scope>NUCLEOTIDE SEQUENCE [LARGE SCALE GENOMIC DNA]</scope>
    <source>
        <strain evidence="7 8">8m3</strain>
    </source>
</reference>
<dbReference type="STRING" id="33936.AZI98_13305"/>
<dbReference type="InterPro" id="IPR029063">
    <property type="entry name" value="SAM-dependent_MTases_sf"/>
</dbReference>
<keyword evidence="8" id="KW-1185">Reference proteome</keyword>
<evidence type="ECO:0000256" key="3">
    <source>
        <dbReference type="ARBA" id="ARBA00022679"/>
    </source>
</evidence>
<gene>
    <name evidence="7" type="ORF">AZI98_13305</name>
</gene>
<dbReference type="InterPro" id="IPR002052">
    <property type="entry name" value="DNA_methylase_N6_adenine_CS"/>
</dbReference>
<protein>
    <submittedName>
        <fullName evidence="7">DNA methyltransferase</fullName>
    </submittedName>
</protein>
<sequence>MENRVTIGGSTLAQKQRLELTWIGKDEQPKLEPRILLEDPELSYHAKERVTENDIFDNRLIFGDNLLALKALEQEFTGKIKCIYIDPPYNTGSAFEYYDDSLEHSIWLTLMKQRLEILRKLLSKDGVIFVQIDDKEMAYLRILMDEIFGRKNFLNMIVVKTSDPSGHKTVNPSPYSQTEYILMYAKDRSQYKYEIQYVESEYDPSYNKYIVNRKESFEKWEIVNLEDFVAKELGFSNAREAKSKYGKLDFLEKVAEFALENADSVFQPTAISDAAGKNIVKIRDLSKRNKGIVYHIPREDYGDIYILNGRQIYFYSSKIKEIDNKKVPAKPLTNLWTDIPWNGIANEGGVTFKNGKKPEKLIRRCIEMSTKKGDWVLDSFAGSGTTGAVAHKMGRRWIMIELGDHCHTHIIPRMKKVIDGTDQGGISKAVNWQGGGGFRYYKLAPSLLKKDKFGNWIINPEYNAEMLAEAMCKHEGFTYNPDPEVFWKQGQSTENDFIYTTTQLVTQQMVEGIVEQMKENETLLICCKAFNVNVDDFPQVTIKKIPQAILNKCEFGRDDYSLKINELPMKEREAEQLELF</sequence>
<dbReference type="Gene3D" id="3.40.50.150">
    <property type="entry name" value="Vaccinia Virus protein VP39"/>
    <property type="match status" value="1"/>
</dbReference>
<dbReference type="InterPro" id="IPR002295">
    <property type="entry name" value="N4/N6-MTase_EcoPI_Mod-like"/>
</dbReference>
<evidence type="ECO:0000256" key="1">
    <source>
        <dbReference type="ARBA" id="ARBA00006594"/>
    </source>
</evidence>
<dbReference type="REBASE" id="159174">
    <property type="entry name" value="M.Apa8m3ORF13305P"/>
</dbReference>
<accession>A0A161ZR84</accession>
<dbReference type="PROSITE" id="PS00092">
    <property type="entry name" value="N6_MTASE"/>
    <property type="match status" value="1"/>
</dbReference>
<dbReference type="GO" id="GO:0003677">
    <property type="term" value="F:DNA binding"/>
    <property type="evidence" value="ECO:0007669"/>
    <property type="project" value="InterPro"/>
</dbReference>
<dbReference type="RefSeq" id="WP_063388762.1">
    <property type="nucleotide sequence ID" value="NZ_LWBR01000048.1"/>
</dbReference>
<dbReference type="GO" id="GO:0032259">
    <property type="term" value="P:methylation"/>
    <property type="evidence" value="ECO:0007669"/>
    <property type="project" value="UniProtKB-KW"/>
</dbReference>
<evidence type="ECO:0000259" key="6">
    <source>
        <dbReference type="Pfam" id="PF01555"/>
    </source>
</evidence>
<keyword evidence="4" id="KW-0949">S-adenosyl-L-methionine</keyword>
<comment type="caution">
    <text evidence="7">The sequence shown here is derived from an EMBL/GenBank/DDBJ whole genome shotgun (WGS) entry which is preliminary data.</text>
</comment>
<dbReference type="PRINTS" id="PR00506">
    <property type="entry name" value="D21N6MTFRASE"/>
</dbReference>
<dbReference type="GO" id="GO:0009307">
    <property type="term" value="P:DNA restriction-modification system"/>
    <property type="evidence" value="ECO:0007669"/>
    <property type="project" value="UniProtKB-KW"/>
</dbReference>
<dbReference type="EMBL" id="LWBR01000048">
    <property type="protein sequence ID" value="KZN95417.1"/>
    <property type="molecule type" value="Genomic_DNA"/>
</dbReference>
<evidence type="ECO:0000256" key="2">
    <source>
        <dbReference type="ARBA" id="ARBA00022603"/>
    </source>
</evidence>
<keyword evidence="2 7" id="KW-0489">Methyltransferase</keyword>
<dbReference type="InterPro" id="IPR002941">
    <property type="entry name" value="DNA_methylase_N4/N6"/>
</dbReference>
<feature type="domain" description="DNA methylase N-4/N-6" evidence="6">
    <location>
        <begin position="80"/>
        <end position="407"/>
    </location>
</feature>
<keyword evidence="5" id="KW-0680">Restriction system</keyword>
<evidence type="ECO:0000256" key="4">
    <source>
        <dbReference type="ARBA" id="ARBA00022691"/>
    </source>
</evidence>
<name>A0A161ZR84_9BACI</name>
<dbReference type="OrthoDB" id="9800801at2"/>
<organism evidence="7 8">
    <name type="scientific">Aeribacillus pallidus</name>
    <dbReference type="NCBI Taxonomy" id="33936"/>
    <lineage>
        <taxon>Bacteria</taxon>
        <taxon>Bacillati</taxon>
        <taxon>Bacillota</taxon>
        <taxon>Bacilli</taxon>
        <taxon>Bacillales</taxon>
        <taxon>Bacillaceae</taxon>
        <taxon>Aeribacillus</taxon>
    </lineage>
</organism>